<evidence type="ECO:0000259" key="3">
    <source>
        <dbReference type="Pfam" id="PF16861"/>
    </source>
</evidence>
<protein>
    <submittedName>
        <fullName evidence="4">Nodulation protein</fullName>
    </submittedName>
</protein>
<proteinExistence type="inferred from homology"/>
<comment type="similarity">
    <text evidence="1">Belongs to the NodU/CmcH family.</text>
</comment>
<dbReference type="InterPro" id="IPR038152">
    <property type="entry name" value="Carbam_trans_C_sf"/>
</dbReference>
<dbReference type="Gene3D" id="3.90.870.20">
    <property type="entry name" value="Carbamoyltransferase, C-terminal domain"/>
    <property type="match status" value="1"/>
</dbReference>
<accession>A0A398CNM3</accession>
<dbReference type="PANTHER" id="PTHR34847">
    <property type="entry name" value="NODULATION PROTEIN U"/>
    <property type="match status" value="1"/>
</dbReference>
<evidence type="ECO:0000313" key="4">
    <source>
        <dbReference type="EMBL" id="RIE04966.1"/>
    </source>
</evidence>
<dbReference type="Pfam" id="PF02543">
    <property type="entry name" value="Carbam_trans_N"/>
    <property type="match status" value="1"/>
</dbReference>
<dbReference type="Gene3D" id="3.30.420.40">
    <property type="match status" value="1"/>
</dbReference>
<dbReference type="InterPro" id="IPR043129">
    <property type="entry name" value="ATPase_NBD"/>
</dbReference>
<reference evidence="4 5" key="1">
    <citation type="submission" date="2018-09" db="EMBL/GenBank/DDBJ databases">
        <title>Cohnella cavernae sp. nov., isolated from a karst cave.</title>
        <authorList>
            <person name="Zhu H."/>
        </authorList>
    </citation>
    <scope>NUCLEOTIDE SEQUENCE [LARGE SCALE GENOMIC DNA]</scope>
    <source>
        <strain evidence="4 5">K2E09-144</strain>
    </source>
</reference>
<dbReference type="RefSeq" id="WP_119147756.1">
    <property type="nucleotide sequence ID" value="NZ_QXJM01000017.1"/>
</dbReference>
<evidence type="ECO:0000313" key="5">
    <source>
        <dbReference type="Proteomes" id="UP000266340"/>
    </source>
</evidence>
<dbReference type="PANTHER" id="PTHR34847:SF1">
    <property type="entry name" value="NODULATION PROTEIN U"/>
    <property type="match status" value="1"/>
</dbReference>
<comment type="caution">
    <text evidence="4">The sequence shown here is derived from an EMBL/GenBank/DDBJ whole genome shotgun (WGS) entry which is preliminary data.</text>
</comment>
<dbReference type="Proteomes" id="UP000266340">
    <property type="component" value="Unassembled WGS sequence"/>
</dbReference>
<dbReference type="Pfam" id="PF16861">
    <property type="entry name" value="Carbam_trans_C"/>
    <property type="match status" value="1"/>
</dbReference>
<dbReference type="OrthoDB" id="9780777at2"/>
<evidence type="ECO:0000259" key="2">
    <source>
        <dbReference type="Pfam" id="PF02543"/>
    </source>
</evidence>
<keyword evidence="5" id="KW-1185">Reference proteome</keyword>
<dbReference type="GO" id="GO:0003824">
    <property type="term" value="F:catalytic activity"/>
    <property type="evidence" value="ECO:0007669"/>
    <property type="project" value="InterPro"/>
</dbReference>
<feature type="domain" description="Carbamoyltransferase C-terminal" evidence="3">
    <location>
        <begin position="287"/>
        <end position="459"/>
    </location>
</feature>
<gene>
    <name evidence="4" type="ORF">D3H35_03245</name>
</gene>
<name>A0A398CNM3_9BACL</name>
<feature type="domain" description="Carbamoyltransferase" evidence="2">
    <location>
        <begin position="24"/>
        <end position="233"/>
    </location>
</feature>
<dbReference type="InterPro" id="IPR031730">
    <property type="entry name" value="Carbam_trans_C"/>
</dbReference>
<sequence length="562" mass="64258">MDRDIKSYIQRLIFEEFQYLFELGKIVFVDHHLSHAVSAYSLSGFNSSLVLTIDGTGEGISGTVWSGNANRLELLQSYSDSNSLGFYYKEVIRFLGYEMFDEYKVMGLAPYGDPRRYRRFFKKFYTLLPEGQYEIHFENIYYLSNILSPRKKSEPFAQVHKDVAASLQESLEVIVSHILNYFKQKSGHQKLCLAGGVAQNCTLNGKILYSNLFEELFVQPAAHDAGCALGAALYIHDSVVPQEKTNKLEHLYWGSDIGEPEAIEKTLKEWSSWLEFKKEDHIEKKTATLLSEGKVIGWVQGRSEFGPRALGNRSILADPRPPENREVINAMVKLREGYRPFAPSVLEEYAPQFYEIPPGQNMFPHMIIVLRVKEEKRTLLGAVTHVDGSARVQTVNRHTNPKYWGLIHAFKELTDTPILLNTSFNNNVEPIVDSVYDAIICFLTTKIHFLVIGDFLISKIEADAKRFLPMRISLSPYATITQSKRHVSEKSESIFHEIGVVYSDKYTIPLSSELYRILLLSDGKRTLHSCLQEISPCDVTNEELVEEIQELWSRRLIVLYPA</sequence>
<dbReference type="AlphaFoldDB" id="A0A398CNM3"/>
<evidence type="ECO:0000256" key="1">
    <source>
        <dbReference type="ARBA" id="ARBA00006129"/>
    </source>
</evidence>
<dbReference type="EMBL" id="QXJM01000017">
    <property type="protein sequence ID" value="RIE04966.1"/>
    <property type="molecule type" value="Genomic_DNA"/>
</dbReference>
<dbReference type="InterPro" id="IPR051338">
    <property type="entry name" value="NodU/CmcH_Carbamoyltrnsfr"/>
</dbReference>
<dbReference type="InterPro" id="IPR003696">
    <property type="entry name" value="Carbtransf_dom"/>
</dbReference>
<dbReference type="SUPFAM" id="SSF53067">
    <property type="entry name" value="Actin-like ATPase domain"/>
    <property type="match status" value="1"/>
</dbReference>
<organism evidence="4 5">
    <name type="scientific">Cohnella faecalis</name>
    <dbReference type="NCBI Taxonomy" id="2315694"/>
    <lineage>
        <taxon>Bacteria</taxon>
        <taxon>Bacillati</taxon>
        <taxon>Bacillota</taxon>
        <taxon>Bacilli</taxon>
        <taxon>Bacillales</taxon>
        <taxon>Paenibacillaceae</taxon>
        <taxon>Cohnella</taxon>
    </lineage>
</organism>